<keyword evidence="2" id="KW-1185">Reference proteome</keyword>
<evidence type="ECO:0000313" key="2">
    <source>
        <dbReference type="Proteomes" id="UP001158045"/>
    </source>
</evidence>
<dbReference type="GO" id="GO:0016746">
    <property type="term" value="F:acyltransferase activity"/>
    <property type="evidence" value="ECO:0007669"/>
    <property type="project" value="UniProtKB-KW"/>
</dbReference>
<dbReference type="Proteomes" id="UP001158045">
    <property type="component" value="Unassembled WGS sequence"/>
</dbReference>
<organism evidence="1 2">
    <name type="scientific">Fusibacter bizertensis</name>
    <dbReference type="NCBI Taxonomy" id="1488331"/>
    <lineage>
        <taxon>Bacteria</taxon>
        <taxon>Bacillati</taxon>
        <taxon>Bacillota</taxon>
        <taxon>Clostridia</taxon>
        <taxon>Eubacteriales</taxon>
        <taxon>Eubacteriales Family XII. Incertae Sedis</taxon>
        <taxon>Fusibacter</taxon>
    </lineage>
</organism>
<dbReference type="CDD" id="cd03358">
    <property type="entry name" value="LbH_WxcM_N_like"/>
    <property type="match status" value="1"/>
</dbReference>
<dbReference type="InterPro" id="IPR050179">
    <property type="entry name" value="Trans_hexapeptide_repeat"/>
</dbReference>
<dbReference type="Pfam" id="PF00132">
    <property type="entry name" value="Hexapep"/>
    <property type="match status" value="1"/>
</dbReference>
<accession>A0ABT6NDV9</accession>
<keyword evidence="1" id="KW-0012">Acyltransferase</keyword>
<dbReference type="RefSeq" id="WP_281094450.1">
    <property type="nucleotide sequence ID" value="NZ_JARYZI010000006.1"/>
</dbReference>
<keyword evidence="1" id="KW-0808">Transferase</keyword>
<dbReference type="SUPFAM" id="SSF51161">
    <property type="entry name" value="Trimeric LpxA-like enzymes"/>
    <property type="match status" value="1"/>
</dbReference>
<dbReference type="Pfam" id="PF14602">
    <property type="entry name" value="Hexapep_2"/>
    <property type="match status" value="1"/>
</dbReference>
<dbReference type="Gene3D" id="2.160.10.10">
    <property type="entry name" value="Hexapeptide repeat proteins"/>
    <property type="match status" value="1"/>
</dbReference>
<dbReference type="PANTHER" id="PTHR43300">
    <property type="entry name" value="ACETYLTRANSFERASE"/>
    <property type="match status" value="1"/>
</dbReference>
<dbReference type="EMBL" id="JARYZI010000006">
    <property type="protein sequence ID" value="MDH8678601.1"/>
    <property type="molecule type" value="Genomic_DNA"/>
</dbReference>
<protein>
    <submittedName>
        <fullName evidence="1">Acyltransferase</fullName>
        <ecNumber evidence="1">2.3.1.-</ecNumber>
    </submittedName>
</protein>
<evidence type="ECO:0000313" key="1">
    <source>
        <dbReference type="EMBL" id="MDH8678601.1"/>
    </source>
</evidence>
<name>A0ABT6NDV9_9FIRM</name>
<sequence length="203" mass="22224">MDKLNYYIHESSYVDEPCEIGADTKIWHFSHIMKDCQIGVGCNIGQNVVISPGVSLGNNVKIQNNVSVYTGVICEDDVFLGPSCVFTNVINPRSFIQRKDEYRKTVVGKGASIGANATLVCGHNIGKYAFVGAGAVVTKDVPDYALVVGNPGKIIGYVCSCGNRLKKSDVNYGYKCDVCDKTYQKVDHQIIENQSRERISADE</sequence>
<dbReference type="PANTHER" id="PTHR43300:SF4">
    <property type="entry name" value="ACYL-[ACYL-CARRIER-PROTEIN]--UDP-N-ACETYLGLUCOSAMINE O-ACYLTRANSFERASE"/>
    <property type="match status" value="1"/>
</dbReference>
<reference evidence="1 2" key="1">
    <citation type="submission" date="2023-04" db="EMBL/GenBank/DDBJ databases">
        <title>Fusibacter bizertensis strain WBS, isolated from littoral bottom sediments of the Arctic seas - biochemical and genomic analysis.</title>
        <authorList>
            <person name="Brioukhanov A.L."/>
        </authorList>
    </citation>
    <scope>NUCLEOTIDE SEQUENCE [LARGE SCALE GENOMIC DNA]</scope>
    <source>
        <strain evidence="1 2">WBS</strain>
    </source>
</reference>
<dbReference type="EC" id="2.3.1.-" evidence="1"/>
<dbReference type="InterPro" id="IPR011004">
    <property type="entry name" value="Trimer_LpxA-like_sf"/>
</dbReference>
<comment type="caution">
    <text evidence="1">The sequence shown here is derived from an EMBL/GenBank/DDBJ whole genome shotgun (WGS) entry which is preliminary data.</text>
</comment>
<proteinExistence type="predicted"/>
<gene>
    <name evidence="1" type="ORF">QE109_10610</name>
</gene>
<dbReference type="InterPro" id="IPR001451">
    <property type="entry name" value="Hexapep"/>
</dbReference>